<dbReference type="PANTHER" id="PTHR34580:SF1">
    <property type="entry name" value="PROTEIN PAFC"/>
    <property type="match status" value="1"/>
</dbReference>
<dbReference type="Pfam" id="PF25583">
    <property type="entry name" value="WCX"/>
    <property type="match status" value="1"/>
</dbReference>
<dbReference type="Pfam" id="PF08279">
    <property type="entry name" value="HTH_11"/>
    <property type="match status" value="1"/>
</dbReference>
<dbReference type="InterPro" id="IPR036390">
    <property type="entry name" value="WH_DNA-bd_sf"/>
</dbReference>
<dbReference type="GO" id="GO:0003700">
    <property type="term" value="F:DNA-binding transcription factor activity"/>
    <property type="evidence" value="ECO:0007669"/>
    <property type="project" value="InterPro"/>
</dbReference>
<gene>
    <name evidence="5" type="ORF">DY78_GL002897</name>
</gene>
<keyword evidence="2" id="KW-0804">Transcription</keyword>
<dbReference type="PANTHER" id="PTHR34580">
    <property type="match status" value="1"/>
</dbReference>
<feature type="signal peptide" evidence="3">
    <location>
        <begin position="1"/>
        <end position="25"/>
    </location>
</feature>
<dbReference type="Pfam" id="PF13280">
    <property type="entry name" value="WYL"/>
    <property type="match status" value="1"/>
</dbReference>
<accession>A0A0R2NUR3</accession>
<dbReference type="Gene3D" id="1.10.10.10">
    <property type="entry name" value="Winged helix-like DNA-binding domain superfamily/Winged helix DNA-binding domain"/>
    <property type="match status" value="1"/>
</dbReference>
<dbReference type="InterPro" id="IPR057727">
    <property type="entry name" value="WCX_dom"/>
</dbReference>
<evidence type="ECO:0000256" key="3">
    <source>
        <dbReference type="SAM" id="SignalP"/>
    </source>
</evidence>
<dbReference type="InterPro" id="IPR036388">
    <property type="entry name" value="WH-like_DNA-bd_sf"/>
</dbReference>
<keyword evidence="6" id="KW-1185">Reference proteome</keyword>
<keyword evidence="3" id="KW-0732">Signal</keyword>
<evidence type="ECO:0000313" key="5">
    <source>
        <dbReference type="EMBL" id="KRO29509.1"/>
    </source>
</evidence>
<sequence>MRIARLINIIMLLLRIDKISANALAAQFEVSRRTIYRDVETLNLAGIPIYTTRGRGGGIGLMATYKVDKKLLNASDISNLMVALTSVHTLINSPELQATLQKITAMYAADHPDNHLMIDRPNWPGSVELKQLAEQLDAAISDRQLVTFAYSDRNGHNSQRQIEPYRLVFKGERWYVQGYSLERQAFRFFRLARMQQVTMTTTTFVPRAVPPLNFDYGVRPTERATITLEADNFVRDQIIERFGFQVIQSSTADTFIATIQLPDTERAYQYILSLGTRVRLVGDSAFKQHLKHYLNQMPLLSD</sequence>
<dbReference type="EMBL" id="AYGX02000004">
    <property type="protein sequence ID" value="KRO29509.1"/>
    <property type="molecule type" value="Genomic_DNA"/>
</dbReference>
<dbReference type="InterPro" id="IPR026881">
    <property type="entry name" value="WYL_dom"/>
</dbReference>
<dbReference type="InterPro" id="IPR001034">
    <property type="entry name" value="DeoR_HTH"/>
</dbReference>
<keyword evidence="1" id="KW-0805">Transcription regulation</keyword>
<dbReference type="RefSeq" id="WP_024624418.1">
    <property type="nucleotide sequence ID" value="NZ_AYGX02000004.1"/>
</dbReference>
<dbReference type="PROSITE" id="PS52050">
    <property type="entry name" value="WYL"/>
    <property type="match status" value="1"/>
</dbReference>
<organism evidence="5 6">
    <name type="scientific">Lactiplantibacillus fabifermentans DSM 21115</name>
    <dbReference type="NCBI Taxonomy" id="1413187"/>
    <lineage>
        <taxon>Bacteria</taxon>
        <taxon>Bacillati</taxon>
        <taxon>Bacillota</taxon>
        <taxon>Bacilli</taxon>
        <taxon>Lactobacillales</taxon>
        <taxon>Lactobacillaceae</taxon>
        <taxon>Lactiplantibacillus</taxon>
    </lineage>
</organism>
<dbReference type="PROSITE" id="PS51000">
    <property type="entry name" value="HTH_DEOR_2"/>
    <property type="match status" value="1"/>
</dbReference>
<reference evidence="5 6" key="1">
    <citation type="journal article" date="2015" name="Genome Announc.">
        <title>Expanding the biotechnology potential of lactobacilli through comparative genomics of 213 strains and associated genera.</title>
        <authorList>
            <person name="Sun Z."/>
            <person name="Harris H.M."/>
            <person name="McCann A."/>
            <person name="Guo C."/>
            <person name="Argimon S."/>
            <person name="Zhang W."/>
            <person name="Yang X."/>
            <person name="Jeffery I.B."/>
            <person name="Cooney J.C."/>
            <person name="Kagawa T.F."/>
            <person name="Liu W."/>
            <person name="Song Y."/>
            <person name="Salvetti E."/>
            <person name="Wrobel A."/>
            <person name="Rasinkangas P."/>
            <person name="Parkhill J."/>
            <person name="Rea M.C."/>
            <person name="O'Sullivan O."/>
            <person name="Ritari J."/>
            <person name="Douillard F.P."/>
            <person name="Paul Ross R."/>
            <person name="Yang R."/>
            <person name="Briner A.E."/>
            <person name="Felis G.E."/>
            <person name="de Vos W.M."/>
            <person name="Barrangou R."/>
            <person name="Klaenhammer T.R."/>
            <person name="Caufield P.W."/>
            <person name="Cui Y."/>
            <person name="Zhang H."/>
            <person name="O'Toole P.W."/>
        </authorList>
    </citation>
    <scope>NUCLEOTIDE SEQUENCE [LARGE SCALE GENOMIC DNA]</scope>
    <source>
        <strain evidence="5 6">DSM 21115</strain>
    </source>
</reference>
<feature type="domain" description="HTH deoR-type" evidence="4">
    <location>
        <begin position="2"/>
        <end position="60"/>
    </location>
</feature>
<evidence type="ECO:0000256" key="1">
    <source>
        <dbReference type="ARBA" id="ARBA00023015"/>
    </source>
</evidence>
<evidence type="ECO:0000313" key="6">
    <source>
        <dbReference type="Proteomes" id="UP000050920"/>
    </source>
</evidence>
<protein>
    <recommendedName>
        <fullName evidence="4">HTH deoR-type domain-containing protein</fullName>
    </recommendedName>
</protein>
<feature type="chain" id="PRO_5038726076" description="HTH deoR-type domain-containing protein" evidence="3">
    <location>
        <begin position="26"/>
        <end position="302"/>
    </location>
</feature>
<evidence type="ECO:0000259" key="4">
    <source>
        <dbReference type="PROSITE" id="PS51000"/>
    </source>
</evidence>
<dbReference type="InterPro" id="IPR051534">
    <property type="entry name" value="CBASS_pafABC_assoc_protein"/>
</dbReference>
<dbReference type="InterPro" id="IPR013196">
    <property type="entry name" value="HTH_11"/>
</dbReference>
<dbReference type="InterPro" id="IPR028349">
    <property type="entry name" value="PafC-like"/>
</dbReference>
<name>A0A0R2NUR3_9LACO</name>
<dbReference type="PIRSF" id="PIRSF016838">
    <property type="entry name" value="PafC"/>
    <property type="match status" value="1"/>
</dbReference>
<evidence type="ECO:0000256" key="2">
    <source>
        <dbReference type="ARBA" id="ARBA00023163"/>
    </source>
</evidence>
<dbReference type="Proteomes" id="UP000050920">
    <property type="component" value="Unassembled WGS sequence"/>
</dbReference>
<comment type="caution">
    <text evidence="5">The sequence shown here is derived from an EMBL/GenBank/DDBJ whole genome shotgun (WGS) entry which is preliminary data.</text>
</comment>
<dbReference type="SUPFAM" id="SSF46785">
    <property type="entry name" value="Winged helix' DNA-binding domain"/>
    <property type="match status" value="1"/>
</dbReference>
<proteinExistence type="predicted"/>
<dbReference type="AlphaFoldDB" id="A0A0R2NUR3"/>